<sequence length="455" mass="51495">MSRPRETSLWKDGKCTWRPGGTNVDLSTLQPEFRQMYYELSPFDIQRLAWIMELWTDGAEKLLGLIHARRDPGDAEFAELLFVVSGIPMFTLEKFGPFPAMQLIVREAEELKSIPEKAVIALEKRRQIRNVIKEMDKDWSLFVTALVNERDGIFRSSNVAINAPTRPAPAQPAPVVNNNFNTYNTSIVNNTTNNSYINYPPMYPPCAPVATDTTTTTHQTYSNQANQYNQTNQVDQNNQFNQPNFVNQPNFNNFTSQPGFTNGFNQGNFTQQSNFHQQPNFTNQPAFNNQANFINQPNPTHQQNFINQPTFTNYINSAPTPVTFPALPPPPLPPAPSVPAVPTFFSTGIAQPPRPPTAAPPSVSTTIAQRLQYTTTNRGPTTLVRERPTTHRSAPKLQLREVSSDDSSSSSENQYYEYRRHSSSTPNHGVVTCTHMPRERRPRLREAKHVRFKVD</sequence>
<organism evidence="2 3">
    <name type="scientific">Orbilia ellipsospora</name>
    <dbReference type="NCBI Taxonomy" id="2528407"/>
    <lineage>
        <taxon>Eukaryota</taxon>
        <taxon>Fungi</taxon>
        <taxon>Dikarya</taxon>
        <taxon>Ascomycota</taxon>
        <taxon>Pezizomycotina</taxon>
        <taxon>Orbiliomycetes</taxon>
        <taxon>Orbiliales</taxon>
        <taxon>Orbiliaceae</taxon>
        <taxon>Orbilia</taxon>
    </lineage>
</organism>
<name>A0AAV9XEU1_9PEZI</name>
<keyword evidence="3" id="KW-1185">Reference proteome</keyword>
<gene>
    <name evidence="2" type="ORF">TWF694_011248</name>
</gene>
<comment type="caution">
    <text evidence="2">The sequence shown here is derived from an EMBL/GenBank/DDBJ whole genome shotgun (WGS) entry which is preliminary data.</text>
</comment>
<dbReference type="Proteomes" id="UP001365542">
    <property type="component" value="Unassembled WGS sequence"/>
</dbReference>
<proteinExistence type="predicted"/>
<dbReference type="AlphaFoldDB" id="A0AAV9XEU1"/>
<accession>A0AAV9XEU1</accession>
<dbReference type="EMBL" id="JAVHJO010000008">
    <property type="protein sequence ID" value="KAK6538368.1"/>
    <property type="molecule type" value="Genomic_DNA"/>
</dbReference>
<reference evidence="2 3" key="1">
    <citation type="submission" date="2019-10" db="EMBL/GenBank/DDBJ databases">
        <authorList>
            <person name="Palmer J.M."/>
        </authorList>
    </citation>
    <scope>NUCLEOTIDE SEQUENCE [LARGE SCALE GENOMIC DNA]</scope>
    <source>
        <strain evidence="2 3">TWF694</strain>
    </source>
</reference>
<evidence type="ECO:0000313" key="3">
    <source>
        <dbReference type="Proteomes" id="UP001365542"/>
    </source>
</evidence>
<feature type="region of interest" description="Disordered" evidence="1">
    <location>
        <begin position="376"/>
        <end position="455"/>
    </location>
</feature>
<evidence type="ECO:0000256" key="1">
    <source>
        <dbReference type="SAM" id="MobiDB-lite"/>
    </source>
</evidence>
<feature type="compositionally biased region" description="Basic and acidic residues" evidence="1">
    <location>
        <begin position="436"/>
        <end position="455"/>
    </location>
</feature>
<evidence type="ECO:0000313" key="2">
    <source>
        <dbReference type="EMBL" id="KAK6538368.1"/>
    </source>
</evidence>
<protein>
    <submittedName>
        <fullName evidence="2">Uncharacterized protein</fullName>
    </submittedName>
</protein>